<keyword evidence="8" id="KW-0902">Two-component regulatory system</keyword>
<keyword evidence="9" id="KW-0175">Coiled coil</keyword>
<evidence type="ECO:0000259" key="11">
    <source>
        <dbReference type="PROSITE" id="PS50109"/>
    </source>
</evidence>
<dbReference type="Proteomes" id="UP001597112">
    <property type="component" value="Unassembled WGS sequence"/>
</dbReference>
<protein>
    <recommendedName>
        <fullName evidence="2">histidine kinase</fullName>
        <ecNumber evidence="2">2.7.13.3</ecNumber>
    </recommendedName>
</protein>
<keyword evidence="5" id="KW-0547">Nucleotide-binding</keyword>
<dbReference type="InterPro" id="IPR050482">
    <property type="entry name" value="Sensor_HK_TwoCompSys"/>
</dbReference>
<dbReference type="Gene3D" id="3.30.565.10">
    <property type="entry name" value="Histidine kinase-like ATPase, C-terminal domain"/>
    <property type="match status" value="1"/>
</dbReference>
<feature type="coiled-coil region" evidence="9">
    <location>
        <begin position="33"/>
        <end position="60"/>
    </location>
</feature>
<dbReference type="Gene3D" id="1.20.5.1930">
    <property type="match status" value="1"/>
</dbReference>
<keyword evidence="4" id="KW-0808">Transferase</keyword>
<comment type="catalytic activity">
    <reaction evidence="1">
        <text>ATP + protein L-histidine = ADP + protein N-phospho-L-histidine.</text>
        <dbReference type="EC" id="2.7.13.3"/>
    </reaction>
</comment>
<dbReference type="SUPFAM" id="SSF55874">
    <property type="entry name" value="ATPase domain of HSP90 chaperone/DNA topoisomerase II/histidine kinase"/>
    <property type="match status" value="1"/>
</dbReference>
<evidence type="ECO:0000256" key="2">
    <source>
        <dbReference type="ARBA" id="ARBA00012438"/>
    </source>
</evidence>
<dbReference type="PANTHER" id="PTHR24421:SF10">
    <property type="entry name" value="NITRATE_NITRITE SENSOR PROTEIN NARQ"/>
    <property type="match status" value="1"/>
</dbReference>
<keyword evidence="10" id="KW-0812">Transmembrane</keyword>
<evidence type="ECO:0000256" key="5">
    <source>
        <dbReference type="ARBA" id="ARBA00022741"/>
    </source>
</evidence>
<comment type="caution">
    <text evidence="12">The sequence shown here is derived from an EMBL/GenBank/DDBJ whole genome shotgun (WGS) entry which is preliminary data.</text>
</comment>
<dbReference type="SMART" id="SM00387">
    <property type="entry name" value="HATPase_c"/>
    <property type="match status" value="1"/>
</dbReference>
<evidence type="ECO:0000256" key="10">
    <source>
        <dbReference type="SAM" id="Phobius"/>
    </source>
</evidence>
<dbReference type="PANTHER" id="PTHR24421">
    <property type="entry name" value="NITRATE/NITRITE SENSOR PROTEIN NARX-RELATED"/>
    <property type="match status" value="1"/>
</dbReference>
<evidence type="ECO:0000256" key="3">
    <source>
        <dbReference type="ARBA" id="ARBA00022553"/>
    </source>
</evidence>
<evidence type="ECO:0000256" key="4">
    <source>
        <dbReference type="ARBA" id="ARBA00022679"/>
    </source>
</evidence>
<keyword evidence="10" id="KW-1133">Transmembrane helix</keyword>
<dbReference type="GO" id="GO:0016301">
    <property type="term" value="F:kinase activity"/>
    <property type="evidence" value="ECO:0007669"/>
    <property type="project" value="UniProtKB-KW"/>
</dbReference>
<dbReference type="EMBL" id="JBHTKA010000001">
    <property type="protein sequence ID" value="MFD0998230.1"/>
    <property type="molecule type" value="Genomic_DNA"/>
</dbReference>
<dbReference type="InterPro" id="IPR036890">
    <property type="entry name" value="HATPase_C_sf"/>
</dbReference>
<feature type="domain" description="Histidine kinase" evidence="11">
    <location>
        <begin position="72"/>
        <end position="261"/>
    </location>
</feature>
<dbReference type="PROSITE" id="PS50109">
    <property type="entry name" value="HIS_KIN"/>
    <property type="match status" value="1"/>
</dbReference>
<organism evidence="12 13">
    <name type="scientific">Ohtaekwangia kribbensis</name>
    <dbReference type="NCBI Taxonomy" id="688913"/>
    <lineage>
        <taxon>Bacteria</taxon>
        <taxon>Pseudomonadati</taxon>
        <taxon>Bacteroidota</taxon>
        <taxon>Cytophagia</taxon>
        <taxon>Cytophagales</taxon>
        <taxon>Fulvivirgaceae</taxon>
        <taxon>Ohtaekwangia</taxon>
    </lineage>
</organism>
<dbReference type="Pfam" id="PF02518">
    <property type="entry name" value="HATPase_c"/>
    <property type="match status" value="1"/>
</dbReference>
<evidence type="ECO:0000256" key="8">
    <source>
        <dbReference type="ARBA" id="ARBA00023012"/>
    </source>
</evidence>
<evidence type="ECO:0000256" key="7">
    <source>
        <dbReference type="ARBA" id="ARBA00022840"/>
    </source>
</evidence>
<feature type="transmembrane region" description="Helical" evidence="10">
    <location>
        <begin position="6"/>
        <end position="32"/>
    </location>
</feature>
<dbReference type="InterPro" id="IPR005467">
    <property type="entry name" value="His_kinase_dom"/>
</dbReference>
<keyword evidence="10" id="KW-0472">Membrane</keyword>
<keyword evidence="6 12" id="KW-0418">Kinase</keyword>
<evidence type="ECO:0000256" key="6">
    <source>
        <dbReference type="ARBA" id="ARBA00022777"/>
    </source>
</evidence>
<keyword evidence="3" id="KW-0597">Phosphoprotein</keyword>
<dbReference type="RefSeq" id="WP_377574575.1">
    <property type="nucleotide sequence ID" value="NZ_JBHTKA010000001.1"/>
</dbReference>
<keyword evidence="13" id="KW-1185">Reference proteome</keyword>
<dbReference type="Pfam" id="PF07730">
    <property type="entry name" value="HisKA_3"/>
    <property type="match status" value="1"/>
</dbReference>
<name>A0ABW3JW84_9BACT</name>
<keyword evidence="7" id="KW-0067">ATP-binding</keyword>
<dbReference type="CDD" id="cd16917">
    <property type="entry name" value="HATPase_UhpB-NarQ-NarX-like"/>
    <property type="match status" value="1"/>
</dbReference>
<proteinExistence type="predicted"/>
<evidence type="ECO:0000256" key="9">
    <source>
        <dbReference type="SAM" id="Coils"/>
    </source>
</evidence>
<evidence type="ECO:0000313" key="13">
    <source>
        <dbReference type="Proteomes" id="UP001597112"/>
    </source>
</evidence>
<gene>
    <name evidence="12" type="ORF">ACFQ21_02890</name>
</gene>
<sequence length="264" mass="29838">MDDTKEGLLLIGTSMIVLLLFLLTVLAVMIIYRKRKLEHVEEIEEMNEKFSRELLQTQIEVQQQTMQYIGREIHDNVGQKLTLAVLYVQQLTEEDPETQKRINSIAGIINESLADLRSLSKNLTDSNYRQIDLYHLISAEFSKVQATGFCQAEIHTNNPKIQASAAVKSFVLRILQEFLQNSLKHSGCSKIKLDFDQQERGLSIEASDNGKGFGTSDKDIYTKGIGLGNMKRRAEIIGADFMLESIPGEGTRMKLYIPVNKLNA</sequence>
<reference evidence="13" key="1">
    <citation type="journal article" date="2019" name="Int. J. Syst. Evol. Microbiol.">
        <title>The Global Catalogue of Microorganisms (GCM) 10K type strain sequencing project: providing services to taxonomists for standard genome sequencing and annotation.</title>
        <authorList>
            <consortium name="The Broad Institute Genomics Platform"/>
            <consortium name="The Broad Institute Genome Sequencing Center for Infectious Disease"/>
            <person name="Wu L."/>
            <person name="Ma J."/>
        </authorList>
    </citation>
    <scope>NUCLEOTIDE SEQUENCE [LARGE SCALE GENOMIC DNA]</scope>
    <source>
        <strain evidence="13">CCUG 58938</strain>
    </source>
</reference>
<dbReference type="EC" id="2.7.13.3" evidence="2"/>
<dbReference type="InterPro" id="IPR003594">
    <property type="entry name" value="HATPase_dom"/>
</dbReference>
<dbReference type="InterPro" id="IPR011712">
    <property type="entry name" value="Sig_transdc_His_kin_sub3_dim/P"/>
</dbReference>
<accession>A0ABW3JW84</accession>
<evidence type="ECO:0000256" key="1">
    <source>
        <dbReference type="ARBA" id="ARBA00000085"/>
    </source>
</evidence>
<evidence type="ECO:0000313" key="12">
    <source>
        <dbReference type="EMBL" id="MFD0998230.1"/>
    </source>
</evidence>